<dbReference type="Proteomes" id="UP000215506">
    <property type="component" value="Unassembled WGS sequence"/>
</dbReference>
<name>A0A231GWG1_9NOCA</name>
<reference evidence="2 3" key="1">
    <citation type="submission" date="2017-07" db="EMBL/GenBank/DDBJ databases">
        <title>First draft Genome Sequence of Nocardia cerradoensis isolated from human infection.</title>
        <authorList>
            <person name="Carrasco G."/>
        </authorList>
    </citation>
    <scope>NUCLEOTIDE SEQUENCE [LARGE SCALE GENOMIC DNA]</scope>
    <source>
        <strain evidence="2 3">CNM20130759</strain>
    </source>
</reference>
<dbReference type="EMBL" id="NGAF01000024">
    <property type="protein sequence ID" value="OXR40963.1"/>
    <property type="molecule type" value="Genomic_DNA"/>
</dbReference>
<feature type="compositionally biased region" description="Pro residues" evidence="1">
    <location>
        <begin position="339"/>
        <end position="349"/>
    </location>
</feature>
<feature type="compositionally biased region" description="Basic and acidic residues" evidence="1">
    <location>
        <begin position="1"/>
        <end position="16"/>
    </location>
</feature>
<feature type="region of interest" description="Disordered" evidence="1">
    <location>
        <begin position="746"/>
        <end position="765"/>
    </location>
</feature>
<protein>
    <recommendedName>
        <fullName evidence="4">DUF3710 domain-containing protein</fullName>
    </recommendedName>
</protein>
<feature type="compositionally biased region" description="Pro residues" evidence="1">
    <location>
        <begin position="139"/>
        <end position="148"/>
    </location>
</feature>
<keyword evidence="3" id="KW-1185">Reference proteome</keyword>
<dbReference type="AlphaFoldDB" id="A0A231GWG1"/>
<sequence>MNMFGRGDHRSDHDSERDDTDYGDSYYGEGYAEGGYRTGTHRAPDPGDGGEYGESAYATGYSEPEYPAGRTGGRHGRAEPDQEMTPPGYGSPGRPAPPPYPGGRPDPYETGTHARVPARPGTPPRGEVPARPPRRAPGGPRPDLPPVPGDMDDTGPIPRIPPGPLPPRHAGGSGAIPRVPGGPAGTGAMPRIPGGPGGTGAIPRVPGGPVGSGATRRVPGGPAGTGATPRIPGGPAGTGATPRIPGGAHDVGAVPRNPGPSAGTGPTWRNPPGPEGTGAVPRLPGAAPGPVGPVTGAVRRIPPGANPAGPPTGSVPRLPAGPGRPVPGPGAGPGGRPAPGSPPAAAPPPPRRRPEPMGAHSPTATGRHPVVPAHQRPDSGDADYGHPQRGRHRPADVDTGYREPAQPRAAVPAPPDPYADHGYDPAESGPATGGFAAADPYRQPAGAHAGDAYAETPGYAGEPAGTSGYANGSAYAGAEAYAEDDGYDAEPLDHDADEYDADEYDAGYTDSDYEYDADDYDDEDGETEDSAPRTGPFDYEEVSEILAEISDQHLDLGSVLLPVPDGGQLQVEMTPDGTPQAVHLATPHGRLTVAAYAAPKSPGQWRTVAADLAESLRADGAQVSVQTGPWGRELHAVTEGADLRFIGVDGYRWMVRLVAAGPSGAADEGGPLVEAARAILAETVVRRGDEPMPVREPLPVVLPQELADQLIAAHQQQVEAQQQALAAQAAAAEAAATGTFPVVTAEQQGPRRGAGGSAMQQLGRN</sequence>
<feature type="compositionally biased region" description="Pro residues" evidence="1">
    <location>
        <begin position="158"/>
        <end position="167"/>
    </location>
</feature>
<feature type="compositionally biased region" description="Acidic residues" evidence="1">
    <location>
        <begin position="499"/>
        <end position="529"/>
    </location>
</feature>
<accession>A0A231GWG1</accession>
<dbReference type="Pfam" id="PF12502">
    <property type="entry name" value="DUF3710"/>
    <property type="match status" value="1"/>
</dbReference>
<feature type="region of interest" description="Disordered" evidence="1">
    <location>
        <begin position="1"/>
        <end position="469"/>
    </location>
</feature>
<evidence type="ECO:0008006" key="4">
    <source>
        <dbReference type="Google" id="ProtNLM"/>
    </source>
</evidence>
<feature type="compositionally biased region" description="Low complexity" evidence="1">
    <location>
        <begin position="225"/>
        <end position="248"/>
    </location>
</feature>
<feature type="compositionally biased region" description="Low complexity" evidence="1">
    <location>
        <begin position="278"/>
        <end position="303"/>
    </location>
</feature>
<feature type="compositionally biased region" description="Basic and acidic residues" evidence="1">
    <location>
        <begin position="375"/>
        <end position="386"/>
    </location>
</feature>
<dbReference type="InterPro" id="IPR022183">
    <property type="entry name" value="DUF3710"/>
</dbReference>
<comment type="caution">
    <text evidence="2">The sequence shown here is derived from an EMBL/GenBank/DDBJ whole genome shotgun (WGS) entry which is preliminary data.</text>
</comment>
<evidence type="ECO:0000313" key="3">
    <source>
        <dbReference type="Proteomes" id="UP000215506"/>
    </source>
</evidence>
<evidence type="ECO:0000256" key="1">
    <source>
        <dbReference type="SAM" id="MobiDB-lite"/>
    </source>
</evidence>
<evidence type="ECO:0000313" key="2">
    <source>
        <dbReference type="EMBL" id="OXR40963.1"/>
    </source>
</evidence>
<feature type="region of interest" description="Disordered" evidence="1">
    <location>
        <begin position="499"/>
        <end position="536"/>
    </location>
</feature>
<proteinExistence type="predicted"/>
<feature type="compositionally biased region" description="Pro residues" evidence="1">
    <location>
        <begin position="94"/>
        <end position="104"/>
    </location>
</feature>
<gene>
    <name evidence="2" type="ORF">B7C42_06929</name>
</gene>
<organism evidence="2 3">
    <name type="scientific">Nocardia cerradoensis</name>
    <dbReference type="NCBI Taxonomy" id="85688"/>
    <lineage>
        <taxon>Bacteria</taxon>
        <taxon>Bacillati</taxon>
        <taxon>Actinomycetota</taxon>
        <taxon>Actinomycetes</taxon>
        <taxon>Mycobacteriales</taxon>
        <taxon>Nocardiaceae</taxon>
        <taxon>Nocardia</taxon>
    </lineage>
</organism>